<evidence type="ECO:0000256" key="5">
    <source>
        <dbReference type="ARBA" id="ARBA00022990"/>
    </source>
</evidence>
<evidence type="ECO:0000256" key="4">
    <source>
        <dbReference type="ARBA" id="ARBA00022832"/>
    </source>
</evidence>
<gene>
    <name evidence="14" type="ORF">OXX778_LOCUS6651</name>
</gene>
<dbReference type="FunFam" id="1.10.12.10:FF:000004">
    <property type="entry name" value="Delta3,5-delta2,4-dienoyl-CoA isomerase"/>
    <property type="match status" value="1"/>
</dbReference>
<dbReference type="InterPro" id="IPR001753">
    <property type="entry name" value="Enoyl-CoA_hydra/iso"/>
</dbReference>
<dbReference type="PROSITE" id="PS00166">
    <property type="entry name" value="ENOYL_COA_HYDRATASE"/>
    <property type="match status" value="1"/>
</dbReference>
<keyword evidence="8" id="KW-0413">Isomerase</keyword>
<dbReference type="Pfam" id="PF00378">
    <property type="entry name" value="ECH_1"/>
    <property type="match status" value="1"/>
</dbReference>
<dbReference type="GO" id="GO:0005739">
    <property type="term" value="C:mitochondrion"/>
    <property type="evidence" value="ECO:0007669"/>
    <property type="project" value="TreeGrafter"/>
</dbReference>
<evidence type="ECO:0000313" key="14">
    <source>
        <dbReference type="EMBL" id="CAF0804643.1"/>
    </source>
</evidence>
<comment type="catalytic activity">
    <reaction evidence="10">
        <text>(3E,5Z,8Z,11Z,14Z)-eicosapentaenoyl-CoA = (2E,4E,8Z,11Z,14Z)-eicosapentaenoyl-CoA</text>
        <dbReference type="Rhea" id="RHEA:45224"/>
        <dbReference type="ChEBI" id="CHEBI:85090"/>
        <dbReference type="ChEBI" id="CHEBI:85091"/>
    </reaction>
</comment>
<keyword evidence="5" id="KW-0007">Acetylation</keyword>
<dbReference type="InterPro" id="IPR014748">
    <property type="entry name" value="Enoyl-CoA_hydra_C"/>
</dbReference>
<comment type="caution">
    <text evidence="14">The sequence shown here is derived from an EMBL/GenBank/DDBJ whole genome shotgun (WGS) entry which is preliminary data.</text>
</comment>
<dbReference type="CDD" id="cd06558">
    <property type="entry name" value="crotonase-like"/>
    <property type="match status" value="1"/>
</dbReference>
<dbReference type="Proteomes" id="UP000663879">
    <property type="component" value="Unassembled WGS sequence"/>
</dbReference>
<dbReference type="EMBL" id="CAJNOC010000802">
    <property type="protein sequence ID" value="CAF0804643.1"/>
    <property type="molecule type" value="Genomic_DNA"/>
</dbReference>
<proteinExistence type="inferred from homology"/>
<comment type="subcellular location">
    <subcellularLocation>
        <location evidence="1">Peroxisome</location>
    </subcellularLocation>
</comment>
<protein>
    <recommendedName>
        <fullName evidence="12">Delta(3,5)-Delta(2,4)-dienoyl-CoA isomerase, mitochondrial</fullName>
    </recommendedName>
</protein>
<dbReference type="InterPro" id="IPR045002">
    <property type="entry name" value="Ech1-like"/>
</dbReference>
<comment type="similarity">
    <text evidence="3 13">Belongs to the enoyl-CoA hydratase/isomerase family.</text>
</comment>
<evidence type="ECO:0000256" key="1">
    <source>
        <dbReference type="ARBA" id="ARBA00004275"/>
    </source>
</evidence>
<dbReference type="InterPro" id="IPR018376">
    <property type="entry name" value="Enoyl-CoA_hyd/isom_CS"/>
</dbReference>
<sequence length="299" mass="33264">MSLTKNLRLVMNKSNGLRQLSTSIDTNYNFKTLKVTAPSEYVFHVEFNRPERRNAMNPTFFAELRKCFEQLKYDQDCRAVLVSGKGKGFTAGLDLTELSQMASMDIEDVGRKGFQFQRVIEDYQTSLTSIEKCHKPVIALIHGHCIGGGIDLITACDIRYCSKNAWFSVREVDVGLAADIGTLQRFPKITGNDSLVRELVYTARNFTPDEALKLGLISHISEDESALINKGLETAKIIASKSPIAVQGSKINLVFARDNKVEDSLKFVSAWNGGMLQSEDLIKSAMASMSKEEATFSKL</sequence>
<dbReference type="GO" id="GO:0006635">
    <property type="term" value="P:fatty acid beta-oxidation"/>
    <property type="evidence" value="ECO:0007669"/>
    <property type="project" value="UniProtKB-UniPathway"/>
</dbReference>
<comment type="pathway">
    <text evidence="2">Lipid metabolism; fatty acid beta-oxidation.</text>
</comment>
<keyword evidence="7" id="KW-0576">Peroxisome</keyword>
<dbReference type="PANTHER" id="PTHR43149">
    <property type="entry name" value="ENOYL-COA HYDRATASE"/>
    <property type="match status" value="1"/>
</dbReference>
<evidence type="ECO:0000256" key="3">
    <source>
        <dbReference type="ARBA" id="ARBA00005254"/>
    </source>
</evidence>
<comment type="function">
    <text evidence="11">Isomerization of 3-trans,5-cis-dienoyl-CoA to 2-trans,4-trans-dienoyl-CoA.</text>
</comment>
<evidence type="ECO:0000256" key="11">
    <source>
        <dbReference type="ARBA" id="ARBA00055786"/>
    </source>
</evidence>
<dbReference type="OrthoDB" id="14970at2759"/>
<keyword evidence="6" id="KW-0443">Lipid metabolism</keyword>
<evidence type="ECO:0000256" key="10">
    <source>
        <dbReference type="ARBA" id="ARBA00052809"/>
    </source>
</evidence>
<keyword evidence="4" id="KW-0276">Fatty acid metabolism</keyword>
<dbReference type="UniPathway" id="UPA00659"/>
<dbReference type="GO" id="GO:0051750">
    <property type="term" value="F:delta(3,5)-delta(2,4)-dienoyl-CoA isomerase activity"/>
    <property type="evidence" value="ECO:0007669"/>
    <property type="project" value="TreeGrafter"/>
</dbReference>
<dbReference type="Gene3D" id="1.10.12.10">
    <property type="entry name" value="Lyase 2-enoyl-coa Hydratase, Chain A, domain 2"/>
    <property type="match status" value="1"/>
</dbReference>
<organism evidence="14 15">
    <name type="scientific">Brachionus calyciflorus</name>
    <dbReference type="NCBI Taxonomy" id="104777"/>
    <lineage>
        <taxon>Eukaryota</taxon>
        <taxon>Metazoa</taxon>
        <taxon>Spiralia</taxon>
        <taxon>Gnathifera</taxon>
        <taxon>Rotifera</taxon>
        <taxon>Eurotatoria</taxon>
        <taxon>Monogononta</taxon>
        <taxon>Pseudotrocha</taxon>
        <taxon>Ploima</taxon>
        <taxon>Brachionidae</taxon>
        <taxon>Brachionus</taxon>
    </lineage>
</organism>
<evidence type="ECO:0000256" key="6">
    <source>
        <dbReference type="ARBA" id="ARBA00023098"/>
    </source>
</evidence>
<accession>A0A813T7Z2</accession>
<evidence type="ECO:0000256" key="8">
    <source>
        <dbReference type="ARBA" id="ARBA00023235"/>
    </source>
</evidence>
<evidence type="ECO:0000256" key="12">
    <source>
        <dbReference type="ARBA" id="ARBA00071021"/>
    </source>
</evidence>
<dbReference type="Gene3D" id="3.90.226.10">
    <property type="entry name" value="2-enoyl-CoA Hydratase, Chain A, domain 1"/>
    <property type="match status" value="1"/>
</dbReference>
<evidence type="ECO:0000256" key="2">
    <source>
        <dbReference type="ARBA" id="ARBA00005005"/>
    </source>
</evidence>
<evidence type="ECO:0000256" key="9">
    <source>
        <dbReference type="ARBA" id="ARBA00051408"/>
    </source>
</evidence>
<evidence type="ECO:0000256" key="7">
    <source>
        <dbReference type="ARBA" id="ARBA00023140"/>
    </source>
</evidence>
<name>A0A813T7Z2_9BILA</name>
<dbReference type="SUPFAM" id="SSF52096">
    <property type="entry name" value="ClpP/crotonase"/>
    <property type="match status" value="1"/>
</dbReference>
<keyword evidence="15" id="KW-1185">Reference proteome</keyword>
<dbReference type="FunFam" id="3.90.226.10:FF:000024">
    <property type="entry name" value="Delta3,5-delta2,4-dienoyl-CoA isomerase"/>
    <property type="match status" value="1"/>
</dbReference>
<dbReference type="PANTHER" id="PTHR43149:SF1">
    <property type="entry name" value="DELTA(3,5)-DELTA(2,4)-DIENOYL-COA ISOMERASE, MITOCHONDRIAL"/>
    <property type="match status" value="1"/>
</dbReference>
<reference evidence="14" key="1">
    <citation type="submission" date="2021-02" db="EMBL/GenBank/DDBJ databases">
        <authorList>
            <person name="Nowell W R."/>
        </authorList>
    </citation>
    <scope>NUCLEOTIDE SEQUENCE</scope>
    <source>
        <strain evidence="14">Ploen Becks lab</strain>
    </source>
</reference>
<dbReference type="AlphaFoldDB" id="A0A813T7Z2"/>
<evidence type="ECO:0000256" key="13">
    <source>
        <dbReference type="RuleBase" id="RU003707"/>
    </source>
</evidence>
<dbReference type="InterPro" id="IPR029045">
    <property type="entry name" value="ClpP/crotonase-like_dom_sf"/>
</dbReference>
<dbReference type="GO" id="GO:0005777">
    <property type="term" value="C:peroxisome"/>
    <property type="evidence" value="ECO:0007669"/>
    <property type="project" value="UniProtKB-SubCell"/>
</dbReference>
<comment type="catalytic activity">
    <reaction evidence="9">
        <text>(3E,5Z)-octadienoyl-CoA = (2E,4E)-octadienoyl-CoA</text>
        <dbReference type="Rhea" id="RHEA:45244"/>
        <dbReference type="ChEBI" id="CHEBI:62243"/>
        <dbReference type="ChEBI" id="CHEBI:85108"/>
    </reaction>
</comment>
<evidence type="ECO:0000313" key="15">
    <source>
        <dbReference type="Proteomes" id="UP000663879"/>
    </source>
</evidence>